<evidence type="ECO:0000256" key="2">
    <source>
        <dbReference type="ARBA" id="ARBA00005336"/>
    </source>
</evidence>
<dbReference type="InterPro" id="IPR036962">
    <property type="entry name" value="Glyco_hydro_3_N_sf"/>
</dbReference>
<dbReference type="PANTHER" id="PTHR30480">
    <property type="entry name" value="BETA-HEXOSAMINIDASE-RELATED"/>
    <property type="match status" value="1"/>
</dbReference>
<evidence type="ECO:0000313" key="8">
    <source>
        <dbReference type="Proteomes" id="UP000231259"/>
    </source>
</evidence>
<dbReference type="Gene3D" id="3.20.20.300">
    <property type="entry name" value="Glycoside hydrolase, family 3, N-terminal domain"/>
    <property type="match status" value="1"/>
</dbReference>
<dbReference type="InterPro" id="IPR019800">
    <property type="entry name" value="Glyco_hydro_3_AS"/>
</dbReference>
<dbReference type="PROSITE" id="PS00775">
    <property type="entry name" value="GLYCOSYL_HYDROL_F3"/>
    <property type="match status" value="1"/>
</dbReference>
<dbReference type="GO" id="GO:0005975">
    <property type="term" value="P:carbohydrate metabolic process"/>
    <property type="evidence" value="ECO:0007669"/>
    <property type="project" value="InterPro"/>
</dbReference>
<dbReference type="PANTHER" id="PTHR30480:SF13">
    <property type="entry name" value="BETA-HEXOSAMINIDASE"/>
    <property type="match status" value="1"/>
</dbReference>
<keyword evidence="8" id="KW-1185">Reference proteome</keyword>
<accession>A0A2G8RGM7</accession>
<dbReference type="RefSeq" id="WP_099910633.1">
    <property type="nucleotide sequence ID" value="NZ_AWWI01000060.1"/>
</dbReference>
<comment type="similarity">
    <text evidence="2">Belongs to the glycosyl hydrolase 3 family.</text>
</comment>
<organism evidence="7 8">
    <name type="scientific">Puniceibacterium antarcticum</name>
    <dbReference type="NCBI Taxonomy" id="1206336"/>
    <lineage>
        <taxon>Bacteria</taxon>
        <taxon>Pseudomonadati</taxon>
        <taxon>Pseudomonadota</taxon>
        <taxon>Alphaproteobacteria</taxon>
        <taxon>Rhodobacterales</taxon>
        <taxon>Paracoccaceae</taxon>
        <taxon>Puniceibacterium</taxon>
    </lineage>
</organism>
<reference evidence="7 8" key="1">
    <citation type="submission" date="2013-09" db="EMBL/GenBank/DDBJ databases">
        <title>Genome sequencing of Phaeobacter antarcticus sp. nov. SM1211.</title>
        <authorList>
            <person name="Zhang X.-Y."/>
            <person name="Liu C."/>
            <person name="Chen X.-L."/>
            <person name="Xie B.-B."/>
            <person name="Qin Q.-L."/>
            <person name="Rong J.-C."/>
            <person name="Zhang Y.-Z."/>
        </authorList>
    </citation>
    <scope>NUCLEOTIDE SEQUENCE [LARGE SCALE GENOMIC DNA]</scope>
    <source>
        <strain evidence="7 8">SM1211</strain>
    </source>
</reference>
<dbReference type="InterPro" id="IPR001764">
    <property type="entry name" value="Glyco_hydro_3_N"/>
</dbReference>
<evidence type="ECO:0000256" key="3">
    <source>
        <dbReference type="ARBA" id="ARBA00012663"/>
    </source>
</evidence>
<evidence type="ECO:0000256" key="4">
    <source>
        <dbReference type="ARBA" id="ARBA00022801"/>
    </source>
</evidence>
<dbReference type="GO" id="GO:0009254">
    <property type="term" value="P:peptidoglycan turnover"/>
    <property type="evidence" value="ECO:0007669"/>
    <property type="project" value="TreeGrafter"/>
</dbReference>
<name>A0A2G8RGM7_9RHOB</name>
<feature type="domain" description="Glycoside hydrolase family 3 N-terminal" evidence="6">
    <location>
        <begin position="32"/>
        <end position="300"/>
    </location>
</feature>
<dbReference type="EMBL" id="AWWI01000060">
    <property type="protein sequence ID" value="PIL20699.1"/>
    <property type="molecule type" value="Genomic_DNA"/>
</dbReference>
<evidence type="ECO:0000259" key="6">
    <source>
        <dbReference type="Pfam" id="PF00933"/>
    </source>
</evidence>
<dbReference type="InterPro" id="IPR050226">
    <property type="entry name" value="NagZ_Beta-hexosaminidase"/>
</dbReference>
<gene>
    <name evidence="7" type="ORF">P775_09225</name>
</gene>
<evidence type="ECO:0000256" key="1">
    <source>
        <dbReference type="ARBA" id="ARBA00001231"/>
    </source>
</evidence>
<dbReference type="EC" id="3.2.1.52" evidence="3"/>
<dbReference type="InterPro" id="IPR017853">
    <property type="entry name" value="GH"/>
</dbReference>
<protein>
    <recommendedName>
        <fullName evidence="3">beta-N-acetylhexosaminidase</fullName>
        <ecNumber evidence="3">3.2.1.52</ecNumber>
    </recommendedName>
</protein>
<dbReference type="SUPFAM" id="SSF51445">
    <property type="entry name" value="(Trans)glycosidases"/>
    <property type="match status" value="1"/>
</dbReference>
<keyword evidence="4" id="KW-0378">Hydrolase</keyword>
<evidence type="ECO:0000256" key="5">
    <source>
        <dbReference type="ARBA" id="ARBA00023295"/>
    </source>
</evidence>
<dbReference type="GO" id="GO:0004563">
    <property type="term" value="F:beta-N-acetylhexosaminidase activity"/>
    <property type="evidence" value="ECO:0007669"/>
    <property type="project" value="UniProtKB-EC"/>
</dbReference>
<comment type="catalytic activity">
    <reaction evidence="1">
        <text>Hydrolysis of terminal non-reducing N-acetyl-D-hexosamine residues in N-acetyl-beta-D-hexosaminides.</text>
        <dbReference type="EC" id="3.2.1.52"/>
    </reaction>
</comment>
<dbReference type="AlphaFoldDB" id="A0A2G8RGM7"/>
<dbReference type="OrthoDB" id="9786661at2"/>
<keyword evidence="5" id="KW-0326">Glycosidase</keyword>
<dbReference type="Pfam" id="PF00933">
    <property type="entry name" value="Glyco_hydro_3"/>
    <property type="match status" value="1"/>
</dbReference>
<sequence length="341" mass="36553">MTAPFGAAILGCSGPVLLAEERQFFQLVNPFGFILFNRNLETAHQIRALCADLRDAVGWTAPIFIDQEGGRVQRLRPPLATDWPAPLDQVAEFGANAAHAMYLRYRIIAAELLALGIDGNCAPVLDVARPETHRILRNRCYGETLAQVVTMGRAVAQAHLDGGVLPVVKHIPGHGLAQLDSHLDLPRITADAATLQATDFAAFKPFGDLPLGMTAHLVYDAYDSRPATISPRMMQMIRQDLGFGGLIMTDDISMQALSGTIPERGQASIDAGCDVVLHCNGVMSEMAPLMAQIGTLSEPSQIRARAALAARRTPPQVDVTALMAELAALPKDPSATDPTHG</sequence>
<comment type="caution">
    <text evidence="7">The sequence shown here is derived from an EMBL/GenBank/DDBJ whole genome shotgun (WGS) entry which is preliminary data.</text>
</comment>
<proteinExistence type="inferred from homology"/>
<dbReference type="Proteomes" id="UP000231259">
    <property type="component" value="Unassembled WGS sequence"/>
</dbReference>
<evidence type="ECO:0000313" key="7">
    <source>
        <dbReference type="EMBL" id="PIL20699.1"/>
    </source>
</evidence>